<evidence type="ECO:0000313" key="3">
    <source>
        <dbReference type="EMBL" id="GEM05930.1"/>
    </source>
</evidence>
<dbReference type="RefSeq" id="WP_089855554.1">
    <property type="nucleotide sequence ID" value="NZ_BJWJ01000064.1"/>
</dbReference>
<dbReference type="InterPro" id="IPR045679">
    <property type="entry name" value="DUF6199"/>
</dbReference>
<sequence>MNALKHYQEKTWFKPLVISVSAIILILYFVRFFQTGIDADGRFYKETVEDTRFERFESVIEREQKGDVIELTHQKMDKTYAYTIEIVQDIGTKEVLITEQTPPNRTYEGPYPLERFPQTESDAWQQVEIRYNRYILSLSKLLDIAFLEAVTIRGQVGYFLMGVFLLAIATLDLRFPRFFFMLRHFLSVRDPEPTDFYLAMRKLGIAFTYIVAMVFFIMAI</sequence>
<dbReference type="AlphaFoldDB" id="A0A1I6UY30"/>
<keyword evidence="6" id="KW-1185">Reference proteome</keyword>
<evidence type="ECO:0000313" key="6">
    <source>
        <dbReference type="Proteomes" id="UP000321773"/>
    </source>
</evidence>
<dbReference type="Proteomes" id="UP000321773">
    <property type="component" value="Unassembled WGS sequence"/>
</dbReference>
<feature type="transmembrane region" description="Helical" evidence="1">
    <location>
        <begin position="12"/>
        <end position="33"/>
    </location>
</feature>
<organism evidence="4 5">
    <name type="scientific">Halolactibacillus miurensis</name>
    <dbReference type="NCBI Taxonomy" id="306541"/>
    <lineage>
        <taxon>Bacteria</taxon>
        <taxon>Bacillati</taxon>
        <taxon>Bacillota</taxon>
        <taxon>Bacilli</taxon>
        <taxon>Bacillales</taxon>
        <taxon>Bacillaceae</taxon>
        <taxon>Halolactibacillus</taxon>
    </lineage>
</organism>
<evidence type="ECO:0000256" key="1">
    <source>
        <dbReference type="SAM" id="Phobius"/>
    </source>
</evidence>
<dbReference type="Pfam" id="PF19701">
    <property type="entry name" value="DUF6199"/>
    <property type="match status" value="1"/>
</dbReference>
<keyword evidence="1" id="KW-1133">Transmembrane helix</keyword>
<keyword evidence="1" id="KW-0812">Transmembrane</keyword>
<name>A0A1I6UY30_9BACI</name>
<evidence type="ECO:0000259" key="2">
    <source>
        <dbReference type="Pfam" id="PF19701"/>
    </source>
</evidence>
<evidence type="ECO:0000313" key="5">
    <source>
        <dbReference type="Proteomes" id="UP000199139"/>
    </source>
</evidence>
<gene>
    <name evidence="3" type="ORF">HMI01_29180</name>
    <name evidence="4" type="ORF">SAMN05421668_13620</name>
</gene>
<protein>
    <recommendedName>
        <fullName evidence="2">DUF6199 domain-containing protein</fullName>
    </recommendedName>
</protein>
<dbReference type="Proteomes" id="UP000199139">
    <property type="component" value="Unassembled WGS sequence"/>
</dbReference>
<keyword evidence="1" id="KW-0472">Membrane</keyword>
<feature type="transmembrane region" description="Helical" evidence="1">
    <location>
        <begin position="196"/>
        <end position="219"/>
    </location>
</feature>
<feature type="transmembrane region" description="Helical" evidence="1">
    <location>
        <begin position="156"/>
        <end position="176"/>
    </location>
</feature>
<reference evidence="3 6" key="2">
    <citation type="submission" date="2019-07" db="EMBL/GenBank/DDBJ databases">
        <title>Whole genome shotgun sequence of Halolactibacillus miurensis NBRC 100873.</title>
        <authorList>
            <person name="Hosoyama A."/>
            <person name="Uohara A."/>
            <person name="Ohji S."/>
            <person name="Ichikawa N."/>
        </authorList>
    </citation>
    <scope>NUCLEOTIDE SEQUENCE [LARGE SCALE GENOMIC DNA]</scope>
    <source>
        <strain evidence="3 6">NBRC 100873</strain>
    </source>
</reference>
<dbReference type="OrthoDB" id="2083907at2"/>
<feature type="domain" description="DUF6199" evidence="2">
    <location>
        <begin position="161"/>
        <end position="218"/>
    </location>
</feature>
<proteinExistence type="predicted"/>
<reference evidence="4 5" key="1">
    <citation type="submission" date="2016-10" db="EMBL/GenBank/DDBJ databases">
        <authorList>
            <person name="de Groot N.N."/>
        </authorList>
    </citation>
    <scope>NUCLEOTIDE SEQUENCE [LARGE SCALE GENOMIC DNA]</scope>
    <source>
        <strain evidence="4 5">DSM 17074</strain>
    </source>
</reference>
<dbReference type="EMBL" id="BJWJ01000064">
    <property type="protein sequence ID" value="GEM05930.1"/>
    <property type="molecule type" value="Genomic_DNA"/>
</dbReference>
<evidence type="ECO:0000313" key="4">
    <source>
        <dbReference type="EMBL" id="SFT06342.1"/>
    </source>
</evidence>
<dbReference type="EMBL" id="FPAI01000036">
    <property type="protein sequence ID" value="SFT06342.1"/>
    <property type="molecule type" value="Genomic_DNA"/>
</dbReference>
<accession>A0A1I6UY30</accession>